<accession>A0A8J7PB02</accession>
<dbReference type="InterPro" id="IPR052894">
    <property type="entry name" value="AsmA-related"/>
</dbReference>
<evidence type="ECO:0000259" key="2">
    <source>
        <dbReference type="Pfam" id="PF05170"/>
    </source>
</evidence>
<keyword evidence="1" id="KW-1133">Transmembrane helix</keyword>
<keyword evidence="1" id="KW-0812">Transmembrane</keyword>
<dbReference type="Proteomes" id="UP000664277">
    <property type="component" value="Unassembled WGS sequence"/>
</dbReference>
<organism evidence="3 4">
    <name type="scientific">Candidatus Obscuribacter phosphatis</name>
    <dbReference type="NCBI Taxonomy" id="1906157"/>
    <lineage>
        <taxon>Bacteria</taxon>
        <taxon>Bacillati</taxon>
        <taxon>Candidatus Melainabacteria</taxon>
        <taxon>Candidatus Obscuribacterales</taxon>
        <taxon>Candidatus Obscuribacteraceae</taxon>
        <taxon>Candidatus Obscuribacter</taxon>
    </lineage>
</organism>
<dbReference type="GO" id="GO:0005886">
    <property type="term" value="C:plasma membrane"/>
    <property type="evidence" value="ECO:0007669"/>
    <property type="project" value="TreeGrafter"/>
</dbReference>
<evidence type="ECO:0000313" key="4">
    <source>
        <dbReference type="Proteomes" id="UP000664277"/>
    </source>
</evidence>
<feature type="transmembrane region" description="Helical" evidence="1">
    <location>
        <begin position="24"/>
        <end position="46"/>
    </location>
</feature>
<feature type="domain" description="AsmA" evidence="2">
    <location>
        <begin position="1122"/>
        <end position="1267"/>
    </location>
</feature>
<evidence type="ECO:0000256" key="1">
    <source>
        <dbReference type="SAM" id="Phobius"/>
    </source>
</evidence>
<proteinExistence type="predicted"/>
<dbReference type="Pfam" id="PF05170">
    <property type="entry name" value="AsmA"/>
    <property type="match status" value="1"/>
</dbReference>
<keyword evidence="1" id="KW-0472">Membrane</keyword>
<dbReference type="PANTHER" id="PTHR30441:SF8">
    <property type="entry name" value="DUF748 DOMAIN-CONTAINING PROTEIN"/>
    <property type="match status" value="1"/>
</dbReference>
<protein>
    <submittedName>
        <fullName evidence="3">AsmA family protein</fullName>
    </submittedName>
</protein>
<dbReference type="EMBL" id="JAFLCK010000017">
    <property type="protein sequence ID" value="MBN8661147.1"/>
    <property type="molecule type" value="Genomic_DNA"/>
</dbReference>
<sequence>MSQLETETKVEIKTQSSTVNTSWLILRFLVGWIFSIIILVGVALMINIDWARPKMQEVMAEALHRPVKLGHLRWYLGLNGITITTRNIIVEEKNGDPFLKARSINLGLSTRALLTGKVVLKHLKFDHPEFHAVKLKPGGWNFEDLLVDSTEVHFIQVDGGKVLVKDESKDAVVKEAVNLEDVTFKFNWPRPDQKLPIYLSLALPSSDNAKARNYLRVEGFTTGSKKGLIDTALSLNLSASDMHSDDLRKLLAIALDDKEQKATLAGSGDKQKRPVSDLDALVSFKMDLNGDVNKGFNSTISTEFKDLSLKGRNIGEIKTNDVKSQGAISLDKNELKWKDLSLNIGGIAISSKGNLNDWQGKEPSYKVDVESNIADLTKVGKALDLTKLKKDKDNDAIKDLTRKLSGKAFFQINVEGLAKQAKLITKMELEGLPIGELVESISPESAPYLALAGVTRETKVKGHIESHPGRKLKINSGQISVPDSLIKLEGELDLLRDEMDLKFNLDQLSLKKVWTKALDSKETVKFLTSHLEGKAPKDLLVEGLIKANGTVRKMRSRSYPEMTMTTELKGGSFGAKDRSLTTSDILGKLDLKDGNLALKSIEGKFGKTGRFTLTGNIKNVLGALPQSDISFYGNNIEFDNLGKVMSLFGFAFPAITEGHLTGRVKELSIKISGNPKKPQVFLSAAPEDISYQPPGLSRSLNAVSGSIVFANDKITLSDVDIVTHGMKLTTSLTISDLSGKAGLSNLHLKSDGIDIADIDYYLTSPVLPAPLRKQYRDFLNVYKIKNLHGRIYGDLVVEPRDRGDADIEGVIGCYSVGALVGQKNELELPLEKIAGIIAASGNELLIQDLSGSIRSSEFQLNGTVKDYKSKTPSWKTDLRLTFAPNEFLDLVPHITKSLTSGKMEVLSKGPLLIKAQVQGNPENNSMIFNCHADANNDLRISTPLFTINQPKGDELNLDGSVSLDKNGMTLHSTNLLVGEAGLKAQGGYRWIDDSINLTVLSPNPVPAKTIIGLVDPNLNTANMLGTIDGSIAVEGTIRQPKLSGKLSLDRVGNKDYEIYDVNGTIATENISAVKNSPDAISVARVDIDRLRYRKLRVNDIGGVVEVLSAGTTGKDGTTNPPKIHLKDVTARAAGGHIKMDGSFDLARNATAFNAYLSKIHMEEIVDRVFDAPDEMTGALDGELHLTTRGTSDKEMLTNLEGTGSINIEKGIVARFGQLQTKLTQANLLSQGILGFNLNNLLQSVAPVRSGEFNELTSRFHIYKGALALKELRFSGDDLRLWGAGAADLTENTVDIEIAGTLPRVTESFLGGTLGRLSRNITVSGILSKVTFGALENLPSLPIIGDIASDKPRAFSFKVQAPAQDAKQIAKSIEKSFRFLPNKQAASAHPVPGL</sequence>
<gene>
    <name evidence="3" type="ORF">J0M35_12340</name>
</gene>
<evidence type="ECO:0000313" key="3">
    <source>
        <dbReference type="EMBL" id="MBN8661147.1"/>
    </source>
</evidence>
<dbReference type="PANTHER" id="PTHR30441">
    <property type="entry name" value="DUF748 DOMAIN-CONTAINING PROTEIN"/>
    <property type="match status" value="1"/>
</dbReference>
<dbReference type="GO" id="GO:0090313">
    <property type="term" value="P:regulation of protein targeting to membrane"/>
    <property type="evidence" value="ECO:0007669"/>
    <property type="project" value="TreeGrafter"/>
</dbReference>
<comment type="caution">
    <text evidence="3">The sequence shown here is derived from an EMBL/GenBank/DDBJ whole genome shotgun (WGS) entry which is preliminary data.</text>
</comment>
<reference evidence="3" key="1">
    <citation type="submission" date="2021-02" db="EMBL/GenBank/DDBJ databases">
        <title>Genome-Resolved Metagenomics of a Microbial Community Performing Photosynthetic Biological Nutrient Removal.</title>
        <authorList>
            <person name="Mcdaniel E.A."/>
        </authorList>
    </citation>
    <scope>NUCLEOTIDE SEQUENCE</scope>
    <source>
        <strain evidence="3">UWPOB_OBS1</strain>
    </source>
</reference>
<name>A0A8J7PB02_9BACT</name>
<dbReference type="InterPro" id="IPR007844">
    <property type="entry name" value="AsmA"/>
</dbReference>